<protein>
    <submittedName>
        <fullName evidence="1">Uncharacterized protein</fullName>
    </submittedName>
</protein>
<dbReference type="EMBL" id="FPAQ01000021">
    <property type="protein sequence ID" value="SFT80061.1"/>
    <property type="molecule type" value="Genomic_DNA"/>
</dbReference>
<evidence type="ECO:0000313" key="2">
    <source>
        <dbReference type="Proteomes" id="UP000199594"/>
    </source>
</evidence>
<evidence type="ECO:0000313" key="1">
    <source>
        <dbReference type="EMBL" id="SFT80061.1"/>
    </source>
</evidence>
<dbReference type="Proteomes" id="UP000199594">
    <property type="component" value="Unassembled WGS sequence"/>
</dbReference>
<dbReference type="AlphaFoldDB" id="A0A1I7AYR5"/>
<dbReference type="RefSeq" id="WP_089850022.1">
    <property type="nucleotide sequence ID" value="NZ_FPAQ01000021.1"/>
</dbReference>
<name>A0A1I7AYR5_9GAMM</name>
<gene>
    <name evidence="1" type="ORF">SAMN04487956_12119</name>
</gene>
<dbReference type="OrthoDB" id="6159550at2"/>
<organism evidence="1 2">
    <name type="scientific">Halomonas saccharevitans</name>
    <dbReference type="NCBI Taxonomy" id="416872"/>
    <lineage>
        <taxon>Bacteria</taxon>
        <taxon>Pseudomonadati</taxon>
        <taxon>Pseudomonadota</taxon>
        <taxon>Gammaproteobacteria</taxon>
        <taxon>Oceanospirillales</taxon>
        <taxon>Halomonadaceae</taxon>
        <taxon>Halomonas</taxon>
    </lineage>
</organism>
<reference evidence="1 2" key="1">
    <citation type="submission" date="2016-10" db="EMBL/GenBank/DDBJ databases">
        <authorList>
            <person name="de Groot N.N."/>
        </authorList>
    </citation>
    <scope>NUCLEOTIDE SEQUENCE [LARGE SCALE GENOMIC DNA]</scope>
    <source>
        <strain evidence="1 2">CGMCC 1.6493</strain>
    </source>
</reference>
<accession>A0A1I7AYR5</accession>
<sequence>MGYLGRHQPDFTVPVDLYSPHPLPDVSALIAALEARMGDPLFRERYRKMQTAWRKEKSRQHPYRRTVTYHLPNKVLYLLDKLARKRGDTKVGVLGEVIQDAWYQHDRAAKQLKKTSATYKARLKDQRIKYQQAERVYRDTIDALLEALAENLDHRCCLEALASEYDNATLEEAGKAAYRSLLQARLSALETPLRDVKMLRLKTGSLAHRLSERAQARDIAAPFE</sequence>
<proteinExistence type="predicted"/>